<dbReference type="InParanoid" id="B0CW28"/>
<dbReference type="HOGENOM" id="CLU_1441274_0_0_1"/>
<gene>
    <name evidence="2" type="ORF">LACBIDRAFT_309310</name>
</gene>
<organism evidence="3">
    <name type="scientific">Laccaria bicolor (strain S238N-H82 / ATCC MYA-4686)</name>
    <name type="common">Bicoloured deceiver</name>
    <name type="synonym">Laccaria laccata var. bicolor</name>
    <dbReference type="NCBI Taxonomy" id="486041"/>
    <lineage>
        <taxon>Eukaryota</taxon>
        <taxon>Fungi</taxon>
        <taxon>Dikarya</taxon>
        <taxon>Basidiomycota</taxon>
        <taxon>Agaricomycotina</taxon>
        <taxon>Agaricomycetes</taxon>
        <taxon>Agaricomycetidae</taxon>
        <taxon>Agaricales</taxon>
        <taxon>Agaricineae</taxon>
        <taxon>Hydnangiaceae</taxon>
        <taxon>Laccaria</taxon>
    </lineage>
</organism>
<sequence length="188" mass="20901">MNDAHRQRCQPPMNNGHHQRRPTPTAHQRRPPPTKTTSAAHRPRNNVRRLPKTSATHRKRPPPTKQRPPPTENVRRPSTNTVTSPGEPPLPPSLFHITPSPIAPPLIAAPLSTFPSPSITPHLHHSPPLPSLLILHNSLSPQLPLPSITSPSLDHSISIPLPPPLFNIICSKIKLCSLFQYTLVFFIY</sequence>
<evidence type="ECO:0000256" key="1">
    <source>
        <dbReference type="SAM" id="MobiDB-lite"/>
    </source>
</evidence>
<feature type="compositionally biased region" description="Basic residues" evidence="1">
    <location>
        <begin position="41"/>
        <end position="62"/>
    </location>
</feature>
<keyword evidence="3" id="KW-1185">Reference proteome</keyword>
<dbReference type="EMBL" id="DS547093">
    <property type="protein sequence ID" value="EDR13440.1"/>
    <property type="molecule type" value="Genomic_DNA"/>
</dbReference>
<feature type="region of interest" description="Disordered" evidence="1">
    <location>
        <begin position="1"/>
        <end position="96"/>
    </location>
</feature>
<protein>
    <submittedName>
        <fullName evidence="2">Predicted protein</fullName>
    </submittedName>
</protein>
<dbReference type="Proteomes" id="UP000001194">
    <property type="component" value="Unassembled WGS sequence"/>
</dbReference>
<evidence type="ECO:0000313" key="3">
    <source>
        <dbReference type="Proteomes" id="UP000001194"/>
    </source>
</evidence>
<accession>B0CW28</accession>
<feature type="compositionally biased region" description="Basic residues" evidence="1">
    <location>
        <begin position="17"/>
        <end position="32"/>
    </location>
</feature>
<dbReference type="AlphaFoldDB" id="B0CW28"/>
<dbReference type="RefSeq" id="XP_001875938.1">
    <property type="nucleotide sequence ID" value="XM_001875903.1"/>
</dbReference>
<proteinExistence type="predicted"/>
<name>B0CW28_LACBS</name>
<reference evidence="2 3" key="1">
    <citation type="journal article" date="2008" name="Nature">
        <title>The genome of Laccaria bicolor provides insights into mycorrhizal symbiosis.</title>
        <authorList>
            <person name="Martin F."/>
            <person name="Aerts A."/>
            <person name="Ahren D."/>
            <person name="Brun A."/>
            <person name="Danchin E.G.J."/>
            <person name="Duchaussoy F."/>
            <person name="Gibon J."/>
            <person name="Kohler A."/>
            <person name="Lindquist E."/>
            <person name="Pereda V."/>
            <person name="Salamov A."/>
            <person name="Shapiro H.J."/>
            <person name="Wuyts J."/>
            <person name="Blaudez D."/>
            <person name="Buee M."/>
            <person name="Brokstein P."/>
            <person name="Canbaeck B."/>
            <person name="Cohen D."/>
            <person name="Courty P.E."/>
            <person name="Coutinho P.M."/>
            <person name="Delaruelle C."/>
            <person name="Detter J.C."/>
            <person name="Deveau A."/>
            <person name="DiFazio S."/>
            <person name="Duplessis S."/>
            <person name="Fraissinet-Tachet L."/>
            <person name="Lucic E."/>
            <person name="Frey-Klett P."/>
            <person name="Fourrey C."/>
            <person name="Feussner I."/>
            <person name="Gay G."/>
            <person name="Grimwood J."/>
            <person name="Hoegger P.J."/>
            <person name="Jain P."/>
            <person name="Kilaru S."/>
            <person name="Labbe J."/>
            <person name="Lin Y.C."/>
            <person name="Legue V."/>
            <person name="Le Tacon F."/>
            <person name="Marmeisse R."/>
            <person name="Melayah D."/>
            <person name="Montanini B."/>
            <person name="Muratet M."/>
            <person name="Nehls U."/>
            <person name="Niculita-Hirzel H."/>
            <person name="Oudot-Le Secq M.P."/>
            <person name="Peter M."/>
            <person name="Quesneville H."/>
            <person name="Rajashekar B."/>
            <person name="Reich M."/>
            <person name="Rouhier N."/>
            <person name="Schmutz J."/>
            <person name="Yin T."/>
            <person name="Chalot M."/>
            <person name="Henrissat B."/>
            <person name="Kuees U."/>
            <person name="Lucas S."/>
            <person name="Van de Peer Y."/>
            <person name="Podila G.K."/>
            <person name="Polle A."/>
            <person name="Pukkila P.J."/>
            <person name="Richardson P.M."/>
            <person name="Rouze P."/>
            <person name="Sanders I.R."/>
            <person name="Stajich J.E."/>
            <person name="Tunlid A."/>
            <person name="Tuskan G."/>
            <person name="Grigoriev I.V."/>
        </authorList>
    </citation>
    <scope>NUCLEOTIDE SEQUENCE [LARGE SCALE GENOMIC DNA]</scope>
    <source>
        <strain evidence="3">S238N-H82 / ATCC MYA-4686</strain>
    </source>
</reference>
<dbReference type="GeneID" id="6071684"/>
<evidence type="ECO:0000313" key="2">
    <source>
        <dbReference type="EMBL" id="EDR13440.1"/>
    </source>
</evidence>
<dbReference type="KEGG" id="lbc:LACBIDRAFT_309310"/>